<keyword evidence="3" id="KW-1185">Reference proteome</keyword>
<dbReference type="Proteomes" id="UP000244336">
    <property type="component" value="Chromosome 1"/>
</dbReference>
<protein>
    <submittedName>
        <fullName evidence="2">Uncharacterized protein</fullName>
    </submittedName>
</protein>
<reference evidence="2 3" key="1">
    <citation type="submission" date="2018-04" db="EMBL/GenBank/DDBJ databases">
        <title>WGS assembly of Panicum hallii var. hallii HAL2.</title>
        <authorList>
            <person name="Lovell J."/>
            <person name="Jenkins J."/>
            <person name="Lowry D."/>
            <person name="Mamidi S."/>
            <person name="Sreedasyam A."/>
            <person name="Weng X."/>
            <person name="Barry K."/>
            <person name="Bonette J."/>
            <person name="Campitelli B."/>
            <person name="Daum C."/>
            <person name="Gordon S."/>
            <person name="Gould B."/>
            <person name="Lipzen A."/>
            <person name="MacQueen A."/>
            <person name="Palacio-Mejia J."/>
            <person name="Plott C."/>
            <person name="Shakirov E."/>
            <person name="Shu S."/>
            <person name="Yoshinaga Y."/>
            <person name="Zane M."/>
            <person name="Rokhsar D."/>
            <person name="Grimwood J."/>
            <person name="Schmutz J."/>
            <person name="Juenger T."/>
        </authorList>
    </citation>
    <scope>NUCLEOTIDE SEQUENCE [LARGE SCALE GENOMIC DNA]</scope>
    <source>
        <strain evidence="3">cv. HAL2</strain>
    </source>
</reference>
<sequence length="81" mass="8552">MEDLELQCGQRATLGRGATGMAAVRCGRSGVRRGDPAQWRAVSLARRRGSQTGAQHAASGRTEVGSKQAIRSDSIISAKIE</sequence>
<organism evidence="2 3">
    <name type="scientific">Panicum hallii var. hallii</name>
    <dbReference type="NCBI Taxonomy" id="1504633"/>
    <lineage>
        <taxon>Eukaryota</taxon>
        <taxon>Viridiplantae</taxon>
        <taxon>Streptophyta</taxon>
        <taxon>Embryophyta</taxon>
        <taxon>Tracheophyta</taxon>
        <taxon>Spermatophyta</taxon>
        <taxon>Magnoliopsida</taxon>
        <taxon>Liliopsida</taxon>
        <taxon>Poales</taxon>
        <taxon>Poaceae</taxon>
        <taxon>PACMAD clade</taxon>
        <taxon>Panicoideae</taxon>
        <taxon>Panicodae</taxon>
        <taxon>Paniceae</taxon>
        <taxon>Panicinae</taxon>
        <taxon>Panicum</taxon>
        <taxon>Panicum sect. Panicum</taxon>
    </lineage>
</organism>
<dbReference type="Gramene" id="PUZ76846">
    <property type="protein sequence ID" value="PUZ76846"/>
    <property type="gene ID" value="GQ55_1G323100"/>
</dbReference>
<accession>A0A2T7F9U7</accession>
<gene>
    <name evidence="2" type="ORF">GQ55_1G323100</name>
</gene>
<evidence type="ECO:0000313" key="3">
    <source>
        <dbReference type="Proteomes" id="UP000244336"/>
    </source>
</evidence>
<name>A0A2T7F9U7_9POAL</name>
<dbReference type="EMBL" id="CM009749">
    <property type="protein sequence ID" value="PUZ76846.1"/>
    <property type="molecule type" value="Genomic_DNA"/>
</dbReference>
<evidence type="ECO:0000313" key="2">
    <source>
        <dbReference type="EMBL" id="PUZ76846.1"/>
    </source>
</evidence>
<evidence type="ECO:0000256" key="1">
    <source>
        <dbReference type="SAM" id="MobiDB-lite"/>
    </source>
</evidence>
<proteinExistence type="predicted"/>
<dbReference type="AlphaFoldDB" id="A0A2T7F9U7"/>
<feature type="region of interest" description="Disordered" evidence="1">
    <location>
        <begin position="45"/>
        <end position="70"/>
    </location>
</feature>